<organism evidence="1 2">
    <name type="scientific">Pegethrix bostrychoides GSE-TBD4-15B</name>
    <dbReference type="NCBI Taxonomy" id="2839662"/>
    <lineage>
        <taxon>Bacteria</taxon>
        <taxon>Bacillati</taxon>
        <taxon>Cyanobacteriota</taxon>
        <taxon>Cyanophyceae</taxon>
        <taxon>Oculatellales</taxon>
        <taxon>Oculatellaceae</taxon>
        <taxon>Pegethrix</taxon>
    </lineage>
</organism>
<name>A0A951PDZ2_9CYAN</name>
<evidence type="ECO:0000313" key="1">
    <source>
        <dbReference type="EMBL" id="MBW4467238.1"/>
    </source>
</evidence>
<protein>
    <submittedName>
        <fullName evidence="1">Uncharacterized protein</fullName>
    </submittedName>
</protein>
<reference evidence="1" key="1">
    <citation type="submission" date="2021-05" db="EMBL/GenBank/DDBJ databases">
        <authorList>
            <person name="Pietrasiak N."/>
            <person name="Ward R."/>
            <person name="Stajich J.E."/>
            <person name="Kurbessoian T."/>
        </authorList>
    </citation>
    <scope>NUCLEOTIDE SEQUENCE</scope>
    <source>
        <strain evidence="1">GSE-TBD4-15B</strain>
    </source>
</reference>
<sequence>MLKLYAPLFLPLMLPLMLQPLALLLPPELAQAAAKSIAPASETAAPPAFALNTAGVCWLYNLSGYLALDTEGEVVPLQPYCQQQHNWAWHEPAAFWQQFREVATAETLSYSQTLDQDEIEAYAQTICLFLESGGTVEQLTQIQSDQAFPDAFEQAVTLASVNSLCRQYRKLYRH</sequence>
<dbReference type="Proteomes" id="UP000707356">
    <property type="component" value="Unassembled WGS sequence"/>
</dbReference>
<proteinExistence type="predicted"/>
<evidence type="ECO:0000313" key="2">
    <source>
        <dbReference type="Proteomes" id="UP000707356"/>
    </source>
</evidence>
<dbReference type="AlphaFoldDB" id="A0A951PDZ2"/>
<accession>A0A951PDZ2</accession>
<gene>
    <name evidence="1" type="ORF">KME07_17570</name>
</gene>
<dbReference type="EMBL" id="JAHHHV010000074">
    <property type="protein sequence ID" value="MBW4467238.1"/>
    <property type="molecule type" value="Genomic_DNA"/>
</dbReference>
<comment type="caution">
    <text evidence="1">The sequence shown here is derived from an EMBL/GenBank/DDBJ whole genome shotgun (WGS) entry which is preliminary data.</text>
</comment>
<reference evidence="1" key="2">
    <citation type="journal article" date="2022" name="Microbiol. Resour. Announc.">
        <title>Metagenome Sequencing to Explore Phylogenomics of Terrestrial Cyanobacteria.</title>
        <authorList>
            <person name="Ward R.D."/>
            <person name="Stajich J.E."/>
            <person name="Johansen J.R."/>
            <person name="Huntemann M."/>
            <person name="Clum A."/>
            <person name="Foster B."/>
            <person name="Foster B."/>
            <person name="Roux S."/>
            <person name="Palaniappan K."/>
            <person name="Varghese N."/>
            <person name="Mukherjee S."/>
            <person name="Reddy T.B.K."/>
            <person name="Daum C."/>
            <person name="Copeland A."/>
            <person name="Chen I.A."/>
            <person name="Ivanova N.N."/>
            <person name="Kyrpides N.C."/>
            <person name="Shapiro N."/>
            <person name="Eloe-Fadrosh E.A."/>
            <person name="Pietrasiak N."/>
        </authorList>
    </citation>
    <scope>NUCLEOTIDE SEQUENCE</scope>
    <source>
        <strain evidence="1">GSE-TBD4-15B</strain>
    </source>
</reference>